<evidence type="ECO:0000256" key="8">
    <source>
        <dbReference type="PIRNR" id="PIRNR000232"/>
    </source>
</evidence>
<evidence type="ECO:0000256" key="4">
    <source>
        <dbReference type="ARBA" id="ARBA00022643"/>
    </source>
</evidence>
<dbReference type="PANTHER" id="PTHR43821">
    <property type="entry name" value="NAD(P)H NITROREDUCTASE YDJA-RELATED"/>
    <property type="match status" value="1"/>
</dbReference>
<dbReference type="EC" id="1.-.-.-" evidence="8"/>
<evidence type="ECO:0000256" key="5">
    <source>
        <dbReference type="ARBA" id="ARBA00022857"/>
    </source>
</evidence>
<evidence type="ECO:0000313" key="10">
    <source>
        <dbReference type="EMBL" id="MCU9594412.1"/>
    </source>
</evidence>
<protein>
    <recommendedName>
        <fullName evidence="8">Putative NAD(P)H nitroreductase</fullName>
        <ecNumber evidence="8">1.-.-.-</ecNumber>
    </recommendedName>
</protein>
<comment type="caution">
    <text evidence="10">The sequence shown here is derived from an EMBL/GenBank/DDBJ whole genome shotgun (WGS) entry which is preliminary data.</text>
</comment>
<evidence type="ECO:0000256" key="7">
    <source>
        <dbReference type="ARBA" id="ARBA00023027"/>
    </source>
</evidence>
<dbReference type="PIRSF" id="PIRSF000232">
    <property type="entry name" value="YdjA"/>
    <property type="match status" value="1"/>
</dbReference>
<comment type="cofactor">
    <cofactor evidence="1 8">
        <name>FMN</name>
        <dbReference type="ChEBI" id="CHEBI:58210"/>
    </cofactor>
</comment>
<proteinExistence type="inferred from homology"/>
<dbReference type="CDD" id="cd02135">
    <property type="entry name" value="YdjA-like"/>
    <property type="match status" value="1"/>
</dbReference>
<evidence type="ECO:0000256" key="3">
    <source>
        <dbReference type="ARBA" id="ARBA00022630"/>
    </source>
</evidence>
<dbReference type="Pfam" id="PF00881">
    <property type="entry name" value="Nitroreductase"/>
    <property type="match status" value="1"/>
</dbReference>
<evidence type="ECO:0000259" key="9">
    <source>
        <dbReference type="Pfam" id="PF00881"/>
    </source>
</evidence>
<dbReference type="InterPro" id="IPR052530">
    <property type="entry name" value="NAD(P)H_nitroreductase"/>
</dbReference>
<keyword evidence="6 8" id="KW-0560">Oxidoreductase</keyword>
<evidence type="ECO:0000313" key="11">
    <source>
        <dbReference type="Proteomes" id="UP001208656"/>
    </source>
</evidence>
<keyword evidence="5 8" id="KW-0521">NADP</keyword>
<dbReference type="PANTHER" id="PTHR43821:SF1">
    <property type="entry name" value="NAD(P)H NITROREDUCTASE YDJA-RELATED"/>
    <property type="match status" value="1"/>
</dbReference>
<keyword evidence="7 8" id="KW-0520">NAD</keyword>
<gene>
    <name evidence="10" type="ORF">OEV82_08075</name>
</gene>
<name>A0ABT2WFF0_9BACI</name>
<dbReference type="Gene3D" id="3.40.109.10">
    <property type="entry name" value="NADH Oxidase"/>
    <property type="match status" value="1"/>
</dbReference>
<evidence type="ECO:0000256" key="1">
    <source>
        <dbReference type="ARBA" id="ARBA00001917"/>
    </source>
</evidence>
<dbReference type="SUPFAM" id="SSF55469">
    <property type="entry name" value="FMN-dependent nitroreductase-like"/>
    <property type="match status" value="1"/>
</dbReference>
<accession>A0ABT2WFF0</accession>
<organism evidence="10 11">
    <name type="scientific">Pallidibacillus thermolactis</name>
    <dbReference type="NCBI Taxonomy" id="251051"/>
    <lineage>
        <taxon>Bacteria</taxon>
        <taxon>Bacillati</taxon>
        <taxon>Bacillota</taxon>
        <taxon>Bacilli</taxon>
        <taxon>Bacillales</taxon>
        <taxon>Bacillaceae</taxon>
        <taxon>Pallidibacillus</taxon>
    </lineage>
</organism>
<dbReference type="InterPro" id="IPR000415">
    <property type="entry name" value="Nitroreductase-like"/>
</dbReference>
<comment type="similarity">
    <text evidence="2 8">Belongs to the nitroreductase family.</text>
</comment>
<dbReference type="RefSeq" id="WP_263061552.1">
    <property type="nucleotide sequence ID" value="NZ_JAOUSE010000020.1"/>
</dbReference>
<dbReference type="Proteomes" id="UP001208656">
    <property type="component" value="Unassembled WGS sequence"/>
</dbReference>
<dbReference type="EMBL" id="JAOUSE010000020">
    <property type="protein sequence ID" value="MCU9594412.1"/>
    <property type="molecule type" value="Genomic_DNA"/>
</dbReference>
<evidence type="ECO:0000256" key="6">
    <source>
        <dbReference type="ARBA" id="ARBA00023002"/>
    </source>
</evidence>
<dbReference type="InterPro" id="IPR026021">
    <property type="entry name" value="YdjA-like"/>
</dbReference>
<feature type="domain" description="Nitroreductase" evidence="9">
    <location>
        <begin position="7"/>
        <end position="166"/>
    </location>
</feature>
<keyword evidence="4 8" id="KW-0288">FMN</keyword>
<reference evidence="10 11" key="1">
    <citation type="submission" date="2022-10" db="EMBL/GenBank/DDBJ databases">
        <title>Description of Fervidibacillus gen. nov. in the family Fervidibacillaceae fam. nov. with two species, Fervidibacillus albus sp. nov., and Fervidibacillus halotolerans sp. nov., isolated from tidal flat sediments.</title>
        <authorList>
            <person name="Kwon K.K."/>
            <person name="Yang S.-H."/>
        </authorList>
    </citation>
    <scope>NUCLEOTIDE SEQUENCE [LARGE SCALE GENOMIC DNA]</scope>
    <source>
        <strain evidence="10 11">DSM 23332</strain>
    </source>
</reference>
<sequence length="188" mass="21089">MDIAKLIKSRRSIGAVSEKDVPDEVIQELLDIAVWAPNHRKTEPWKFRVFKGDARVKLGEEMARITKKKVAGLSEEEAQKKIEKVRKGPLRAPVLVILAASPTGKNPEIEEVVAAGCVLQNLLLAATEKGLATICRTGDIAHDPELKQYLKLEEHDKVIGIVYIGYPKQEYNIKAQRVPAEEKTIWFK</sequence>
<evidence type="ECO:0000256" key="2">
    <source>
        <dbReference type="ARBA" id="ARBA00007118"/>
    </source>
</evidence>
<dbReference type="InterPro" id="IPR029479">
    <property type="entry name" value="Nitroreductase"/>
</dbReference>
<keyword evidence="3 8" id="KW-0285">Flavoprotein</keyword>
<keyword evidence="11" id="KW-1185">Reference proteome</keyword>